<gene>
    <name evidence="1" type="ORF">PODLI_1B019045</name>
</gene>
<proteinExistence type="predicted"/>
<dbReference type="EMBL" id="OX395134">
    <property type="protein sequence ID" value="CAI5783818.1"/>
    <property type="molecule type" value="Genomic_DNA"/>
</dbReference>
<dbReference type="Proteomes" id="UP001178461">
    <property type="component" value="Chromosome 9"/>
</dbReference>
<accession>A0AA35PFU0</accession>
<name>A0AA35PFU0_9SAUR</name>
<organism evidence="1 2">
    <name type="scientific">Podarcis lilfordi</name>
    <name type="common">Lilford's wall lizard</name>
    <dbReference type="NCBI Taxonomy" id="74358"/>
    <lineage>
        <taxon>Eukaryota</taxon>
        <taxon>Metazoa</taxon>
        <taxon>Chordata</taxon>
        <taxon>Craniata</taxon>
        <taxon>Vertebrata</taxon>
        <taxon>Euteleostomi</taxon>
        <taxon>Lepidosauria</taxon>
        <taxon>Squamata</taxon>
        <taxon>Bifurcata</taxon>
        <taxon>Unidentata</taxon>
        <taxon>Episquamata</taxon>
        <taxon>Laterata</taxon>
        <taxon>Lacertibaenia</taxon>
        <taxon>Lacertidae</taxon>
        <taxon>Podarcis</taxon>
    </lineage>
</organism>
<evidence type="ECO:0000313" key="1">
    <source>
        <dbReference type="EMBL" id="CAI5783818.1"/>
    </source>
</evidence>
<evidence type="ECO:0000313" key="2">
    <source>
        <dbReference type="Proteomes" id="UP001178461"/>
    </source>
</evidence>
<reference evidence="1" key="1">
    <citation type="submission" date="2022-12" db="EMBL/GenBank/DDBJ databases">
        <authorList>
            <person name="Alioto T."/>
            <person name="Alioto T."/>
            <person name="Gomez Garrido J."/>
        </authorList>
    </citation>
    <scope>NUCLEOTIDE SEQUENCE</scope>
</reference>
<keyword evidence="2" id="KW-1185">Reference proteome</keyword>
<sequence>MPILERISCSMISSHADTQLQFCLLKQQMGIDGFWILKLLVQHVQALGGLKFIASKQSVVLQATSQDSRVAVPLSAENVPAFSTKIILARCCMCIILM</sequence>
<protein>
    <submittedName>
        <fullName evidence="1">Uncharacterized protein</fullName>
    </submittedName>
</protein>
<dbReference type="AlphaFoldDB" id="A0AA35PFU0"/>